<sequence length="91" mass="9867">MGRLHLKVVPSSSRDQIVGWLGEALKIKVKAPPEKGKANASVIELIATKLNIPRESMSLISGETSPVKVIEIQGVDNPQLKQRVEDALNSI</sequence>
<keyword evidence="4" id="KW-1185">Reference proteome</keyword>
<evidence type="ECO:0000313" key="3">
    <source>
        <dbReference type="EMBL" id="TWT62097.1"/>
    </source>
</evidence>
<dbReference type="GO" id="GO:0005737">
    <property type="term" value="C:cytoplasm"/>
    <property type="evidence" value="ECO:0007669"/>
    <property type="project" value="TreeGrafter"/>
</dbReference>
<dbReference type="PANTHER" id="PTHR13420:SF7">
    <property type="entry name" value="UPF0235 PROTEIN C15ORF40"/>
    <property type="match status" value="1"/>
</dbReference>
<dbReference type="HAMAP" id="MF_00634">
    <property type="entry name" value="UPF0235"/>
    <property type="match status" value="1"/>
</dbReference>
<dbReference type="Proteomes" id="UP000316095">
    <property type="component" value="Unassembled WGS sequence"/>
</dbReference>
<accession>A0A5C5XGB6</accession>
<evidence type="ECO:0000256" key="1">
    <source>
        <dbReference type="ARBA" id="ARBA00010364"/>
    </source>
</evidence>
<dbReference type="EMBL" id="SJPG01000001">
    <property type="protein sequence ID" value="TWT62097.1"/>
    <property type="molecule type" value="Genomic_DNA"/>
</dbReference>
<organism evidence="3 4">
    <name type="scientific">Rubinisphaera italica</name>
    <dbReference type="NCBI Taxonomy" id="2527969"/>
    <lineage>
        <taxon>Bacteria</taxon>
        <taxon>Pseudomonadati</taxon>
        <taxon>Planctomycetota</taxon>
        <taxon>Planctomycetia</taxon>
        <taxon>Planctomycetales</taxon>
        <taxon>Planctomycetaceae</taxon>
        <taxon>Rubinisphaera</taxon>
    </lineage>
</organism>
<comment type="caution">
    <text evidence="3">The sequence shown here is derived from an EMBL/GenBank/DDBJ whole genome shotgun (WGS) entry which is preliminary data.</text>
</comment>
<dbReference type="OrthoDB" id="290224at2"/>
<dbReference type="SMART" id="SM01152">
    <property type="entry name" value="DUF167"/>
    <property type="match status" value="1"/>
</dbReference>
<proteinExistence type="inferred from homology"/>
<protein>
    <recommendedName>
        <fullName evidence="2">UPF0235 protein Pan54_28360</fullName>
    </recommendedName>
</protein>
<gene>
    <name evidence="3" type="ORF">Pan54_28360</name>
</gene>
<dbReference type="RefSeq" id="WP_146503993.1">
    <property type="nucleotide sequence ID" value="NZ_SJPG01000001.1"/>
</dbReference>
<evidence type="ECO:0000256" key="2">
    <source>
        <dbReference type="HAMAP-Rule" id="MF_00634"/>
    </source>
</evidence>
<reference evidence="3 4" key="1">
    <citation type="submission" date="2019-02" db="EMBL/GenBank/DDBJ databases">
        <title>Deep-cultivation of Planctomycetes and their phenomic and genomic characterization uncovers novel biology.</title>
        <authorList>
            <person name="Wiegand S."/>
            <person name="Jogler M."/>
            <person name="Boedeker C."/>
            <person name="Pinto D."/>
            <person name="Vollmers J."/>
            <person name="Rivas-Marin E."/>
            <person name="Kohn T."/>
            <person name="Peeters S.H."/>
            <person name="Heuer A."/>
            <person name="Rast P."/>
            <person name="Oberbeckmann S."/>
            <person name="Bunk B."/>
            <person name="Jeske O."/>
            <person name="Meyerdierks A."/>
            <person name="Storesund J.E."/>
            <person name="Kallscheuer N."/>
            <person name="Luecker S."/>
            <person name="Lage O.M."/>
            <person name="Pohl T."/>
            <person name="Merkel B.J."/>
            <person name="Hornburger P."/>
            <person name="Mueller R.-W."/>
            <person name="Bruemmer F."/>
            <person name="Labrenz M."/>
            <person name="Spormann A.M."/>
            <person name="Op Den Camp H."/>
            <person name="Overmann J."/>
            <person name="Amann R."/>
            <person name="Jetten M.S.M."/>
            <person name="Mascher T."/>
            <person name="Medema M.H."/>
            <person name="Devos D.P."/>
            <person name="Kaster A.-K."/>
            <person name="Ovreas L."/>
            <person name="Rohde M."/>
            <person name="Galperin M.Y."/>
            <person name="Jogler C."/>
        </authorList>
    </citation>
    <scope>NUCLEOTIDE SEQUENCE [LARGE SCALE GENOMIC DNA]</scope>
    <source>
        <strain evidence="3 4">Pan54</strain>
    </source>
</reference>
<dbReference type="InterPro" id="IPR003746">
    <property type="entry name" value="DUF167"/>
</dbReference>
<dbReference type="Pfam" id="PF02594">
    <property type="entry name" value="DUF167"/>
    <property type="match status" value="1"/>
</dbReference>
<dbReference type="AlphaFoldDB" id="A0A5C5XGB6"/>
<comment type="similarity">
    <text evidence="1 2">Belongs to the UPF0235 family.</text>
</comment>
<dbReference type="NCBIfam" id="TIGR00251">
    <property type="entry name" value="DUF167 family protein"/>
    <property type="match status" value="1"/>
</dbReference>
<name>A0A5C5XGB6_9PLAN</name>
<dbReference type="PANTHER" id="PTHR13420">
    <property type="entry name" value="UPF0235 PROTEIN C15ORF40"/>
    <property type="match status" value="1"/>
</dbReference>
<dbReference type="Gene3D" id="3.30.1200.10">
    <property type="entry name" value="YggU-like"/>
    <property type="match status" value="1"/>
</dbReference>
<dbReference type="SUPFAM" id="SSF69786">
    <property type="entry name" value="YggU-like"/>
    <property type="match status" value="1"/>
</dbReference>
<dbReference type="InterPro" id="IPR036591">
    <property type="entry name" value="YggU-like_sf"/>
</dbReference>
<evidence type="ECO:0000313" key="4">
    <source>
        <dbReference type="Proteomes" id="UP000316095"/>
    </source>
</evidence>